<feature type="region of interest" description="Disordered" evidence="1">
    <location>
        <begin position="49"/>
        <end position="72"/>
    </location>
</feature>
<organism evidence="2 3">
    <name type="scientific">Paramarasmius palmivorus</name>
    <dbReference type="NCBI Taxonomy" id="297713"/>
    <lineage>
        <taxon>Eukaryota</taxon>
        <taxon>Fungi</taxon>
        <taxon>Dikarya</taxon>
        <taxon>Basidiomycota</taxon>
        <taxon>Agaricomycotina</taxon>
        <taxon>Agaricomycetes</taxon>
        <taxon>Agaricomycetidae</taxon>
        <taxon>Agaricales</taxon>
        <taxon>Marasmiineae</taxon>
        <taxon>Marasmiaceae</taxon>
        <taxon>Paramarasmius</taxon>
    </lineage>
</organism>
<dbReference type="AlphaFoldDB" id="A0AAW0DMB7"/>
<feature type="region of interest" description="Disordered" evidence="1">
    <location>
        <begin position="1"/>
        <end position="24"/>
    </location>
</feature>
<evidence type="ECO:0000313" key="3">
    <source>
        <dbReference type="Proteomes" id="UP001383192"/>
    </source>
</evidence>
<dbReference type="EMBL" id="JAYKXP010000011">
    <property type="protein sequence ID" value="KAK7052905.1"/>
    <property type="molecule type" value="Genomic_DNA"/>
</dbReference>
<comment type="caution">
    <text evidence="2">The sequence shown here is derived from an EMBL/GenBank/DDBJ whole genome shotgun (WGS) entry which is preliminary data.</text>
</comment>
<gene>
    <name evidence="2" type="ORF">VNI00_004225</name>
</gene>
<protein>
    <submittedName>
        <fullName evidence="2">Uncharacterized protein</fullName>
    </submittedName>
</protein>
<name>A0AAW0DMB7_9AGAR</name>
<sequence length="144" mass="16596">MKVKRESQADVENTPPKRPRRSCAQRFSYVKRDLNNAFDHQDFLESEVDGKYEEGARSGVKKSRETGEPLKERRVEGKLVRQEPPMPLMTDETVIILSLRVQLIRSEETITQLKSQLSDLADKHEKEVGYLKDEINRLKGLVSA</sequence>
<reference evidence="2 3" key="1">
    <citation type="submission" date="2024-01" db="EMBL/GenBank/DDBJ databases">
        <title>A draft genome for a cacao thread blight-causing isolate of Paramarasmius palmivorus.</title>
        <authorList>
            <person name="Baruah I.K."/>
            <person name="Bukari Y."/>
            <person name="Amoako-Attah I."/>
            <person name="Meinhardt L.W."/>
            <person name="Bailey B.A."/>
            <person name="Cohen S.P."/>
        </authorList>
    </citation>
    <scope>NUCLEOTIDE SEQUENCE [LARGE SCALE GENOMIC DNA]</scope>
    <source>
        <strain evidence="2 3">GH-12</strain>
    </source>
</reference>
<accession>A0AAW0DMB7</accession>
<dbReference type="Proteomes" id="UP001383192">
    <property type="component" value="Unassembled WGS sequence"/>
</dbReference>
<proteinExistence type="predicted"/>
<evidence type="ECO:0000313" key="2">
    <source>
        <dbReference type="EMBL" id="KAK7052905.1"/>
    </source>
</evidence>
<keyword evidence="3" id="KW-1185">Reference proteome</keyword>
<evidence type="ECO:0000256" key="1">
    <source>
        <dbReference type="SAM" id="MobiDB-lite"/>
    </source>
</evidence>